<comment type="caution">
    <text evidence="3">The sequence shown here is derived from an EMBL/GenBank/DDBJ whole genome shotgun (WGS) entry which is preliminary data.</text>
</comment>
<dbReference type="EMBL" id="JACXWY010000004">
    <property type="protein sequence ID" value="MBD3845771.1"/>
    <property type="molecule type" value="Genomic_DNA"/>
</dbReference>
<feature type="signal peptide" evidence="2">
    <location>
        <begin position="1"/>
        <end position="23"/>
    </location>
</feature>
<proteinExistence type="predicted"/>
<gene>
    <name evidence="3" type="ORF">IED13_08680</name>
</gene>
<keyword evidence="2" id="KW-0732">Signal</keyword>
<name>A0A927HZS0_9HYPH</name>
<sequence>MRRIAAIACLVAAAALLPLQAEAARFRLAGRSSAPAAKVSRGIIVIPGAAAASRTQAAANDQPQRVPFPPSSAKQDEPVPLRLSTNGDDKKPWCGTQLVVGGFCMMN</sequence>
<accession>A0A927HZS0</accession>
<dbReference type="AlphaFoldDB" id="A0A927HZS0"/>
<dbReference type="Proteomes" id="UP000619295">
    <property type="component" value="Unassembled WGS sequence"/>
</dbReference>
<evidence type="ECO:0000313" key="4">
    <source>
        <dbReference type="Proteomes" id="UP000619295"/>
    </source>
</evidence>
<reference evidence="3" key="1">
    <citation type="submission" date="2020-09" db="EMBL/GenBank/DDBJ databases">
        <title>Bosea spartocytisi sp. nov. a root nodule endophyte of Spartocytisus supranubius in the high mountain ecosystem fo the Teide National Park (Canary Islands, Spain).</title>
        <authorList>
            <person name="Pulido-Suarez L."/>
            <person name="Peix A."/>
            <person name="Igual J.M."/>
            <person name="Socas-Perez N."/>
            <person name="Velazquez E."/>
            <person name="Flores-Felix J.D."/>
            <person name="Leon-Barrios M."/>
        </authorList>
    </citation>
    <scope>NUCLEOTIDE SEQUENCE</scope>
    <source>
        <strain evidence="3">SSUT16</strain>
    </source>
</reference>
<feature type="region of interest" description="Disordered" evidence="1">
    <location>
        <begin position="55"/>
        <end position="88"/>
    </location>
</feature>
<feature type="chain" id="PRO_5037549290" evidence="2">
    <location>
        <begin position="24"/>
        <end position="107"/>
    </location>
</feature>
<organism evidence="3 4">
    <name type="scientific">Bosea spartocytisi</name>
    <dbReference type="NCBI Taxonomy" id="2773451"/>
    <lineage>
        <taxon>Bacteria</taxon>
        <taxon>Pseudomonadati</taxon>
        <taxon>Pseudomonadota</taxon>
        <taxon>Alphaproteobacteria</taxon>
        <taxon>Hyphomicrobiales</taxon>
        <taxon>Boseaceae</taxon>
        <taxon>Bosea</taxon>
    </lineage>
</organism>
<evidence type="ECO:0000313" key="3">
    <source>
        <dbReference type="EMBL" id="MBD3845771.1"/>
    </source>
</evidence>
<evidence type="ECO:0000256" key="2">
    <source>
        <dbReference type="SAM" id="SignalP"/>
    </source>
</evidence>
<protein>
    <submittedName>
        <fullName evidence="3">Uncharacterized protein</fullName>
    </submittedName>
</protein>
<keyword evidence="4" id="KW-1185">Reference proteome</keyword>
<evidence type="ECO:0000256" key="1">
    <source>
        <dbReference type="SAM" id="MobiDB-lite"/>
    </source>
</evidence>
<dbReference type="RefSeq" id="WP_191123936.1">
    <property type="nucleotide sequence ID" value="NZ_JACXWY010000004.1"/>
</dbReference>